<reference evidence="2" key="1">
    <citation type="submission" date="2022-12" db="EMBL/GenBank/DDBJ databases">
        <title>Draft genome assemblies for two species of Escallonia (Escalloniales).</title>
        <authorList>
            <person name="Chanderbali A."/>
            <person name="Dervinis C."/>
            <person name="Anghel I."/>
            <person name="Soltis D."/>
            <person name="Soltis P."/>
            <person name="Zapata F."/>
        </authorList>
    </citation>
    <scope>NUCLEOTIDE SEQUENCE</scope>
    <source>
        <strain evidence="2">UCBG64.0493</strain>
        <tissue evidence="2">Leaf</tissue>
    </source>
</reference>
<evidence type="ECO:0008006" key="4">
    <source>
        <dbReference type="Google" id="ProtNLM"/>
    </source>
</evidence>
<dbReference type="AlphaFoldDB" id="A0AA89BNF5"/>
<dbReference type="Proteomes" id="UP001188597">
    <property type="component" value="Unassembled WGS sequence"/>
</dbReference>
<gene>
    <name evidence="2" type="ORF">RJ639_031812</name>
</gene>
<evidence type="ECO:0000313" key="3">
    <source>
        <dbReference type="Proteomes" id="UP001188597"/>
    </source>
</evidence>
<accession>A0AA89BNF5</accession>
<evidence type="ECO:0000256" key="1">
    <source>
        <dbReference type="SAM" id="MobiDB-lite"/>
    </source>
</evidence>
<name>A0AA89BNF5_9ASTE</name>
<dbReference type="EMBL" id="JAVXUP010000110">
    <property type="protein sequence ID" value="KAK3037921.1"/>
    <property type="molecule type" value="Genomic_DNA"/>
</dbReference>
<sequence length="273" mass="30462">MHPPATLFCYPHAHWFYLETFTAMKSPSYVVAVASVLLLVLATVHALNTGQHHSNHDVHRRPYDEHASWASHENNEAVTVETESQETKRGADTLQIAGSRLPDCLHACGSCSPCRLVMVHFGCTSLDSAESETCALIKAQVPHEGKTKIDYEIKVEGLSFSTEDSGRRSCGRQRWMIGAVKMRRKAVVGGSNSGGRSLKRSMQRHEFCSGMKVLPLGCYDMVFGVERMIENNPVSFDYHKQKITVMKEGKKVTLKRSQDHTVQLYSAHAMPSK</sequence>
<evidence type="ECO:0000313" key="2">
    <source>
        <dbReference type="EMBL" id="KAK3037921.1"/>
    </source>
</evidence>
<comment type="caution">
    <text evidence="2">The sequence shown here is derived from an EMBL/GenBank/DDBJ whole genome shotgun (WGS) entry which is preliminary data.</text>
</comment>
<dbReference type="Pfam" id="PF17181">
    <property type="entry name" value="EPF"/>
    <property type="match status" value="1"/>
</dbReference>
<proteinExistence type="predicted"/>
<organism evidence="2 3">
    <name type="scientific">Escallonia herrerae</name>
    <dbReference type="NCBI Taxonomy" id="1293975"/>
    <lineage>
        <taxon>Eukaryota</taxon>
        <taxon>Viridiplantae</taxon>
        <taxon>Streptophyta</taxon>
        <taxon>Embryophyta</taxon>
        <taxon>Tracheophyta</taxon>
        <taxon>Spermatophyta</taxon>
        <taxon>Magnoliopsida</taxon>
        <taxon>eudicotyledons</taxon>
        <taxon>Gunneridae</taxon>
        <taxon>Pentapetalae</taxon>
        <taxon>asterids</taxon>
        <taxon>campanulids</taxon>
        <taxon>Escalloniales</taxon>
        <taxon>Escalloniaceae</taxon>
        <taxon>Escallonia</taxon>
    </lineage>
</organism>
<feature type="region of interest" description="Disordered" evidence="1">
    <location>
        <begin position="69"/>
        <end position="89"/>
    </location>
</feature>
<keyword evidence="3" id="KW-1185">Reference proteome</keyword>
<protein>
    <recommendedName>
        <fullName evidence="4">Epidermal patterning factor-like protein</fullName>
    </recommendedName>
</protein>